<organism evidence="2 3">
    <name type="scientific">Arachis hypogaea</name>
    <name type="common">Peanut</name>
    <dbReference type="NCBI Taxonomy" id="3818"/>
    <lineage>
        <taxon>Eukaryota</taxon>
        <taxon>Viridiplantae</taxon>
        <taxon>Streptophyta</taxon>
        <taxon>Embryophyta</taxon>
        <taxon>Tracheophyta</taxon>
        <taxon>Spermatophyta</taxon>
        <taxon>Magnoliopsida</taxon>
        <taxon>eudicotyledons</taxon>
        <taxon>Gunneridae</taxon>
        <taxon>Pentapetalae</taxon>
        <taxon>rosids</taxon>
        <taxon>fabids</taxon>
        <taxon>Fabales</taxon>
        <taxon>Fabaceae</taxon>
        <taxon>Papilionoideae</taxon>
        <taxon>50 kb inversion clade</taxon>
        <taxon>dalbergioids sensu lato</taxon>
        <taxon>Dalbergieae</taxon>
        <taxon>Pterocarpus clade</taxon>
        <taxon>Arachis</taxon>
    </lineage>
</organism>
<evidence type="ECO:0000313" key="3">
    <source>
        <dbReference type="Proteomes" id="UP000289738"/>
    </source>
</evidence>
<dbReference type="InterPro" id="IPR004332">
    <property type="entry name" value="Transposase_MuDR"/>
</dbReference>
<evidence type="ECO:0000313" key="2">
    <source>
        <dbReference type="EMBL" id="RYR61484.1"/>
    </source>
</evidence>
<dbReference type="AlphaFoldDB" id="A0A445DE93"/>
<comment type="caution">
    <text evidence="2">The sequence shown here is derived from an EMBL/GenBank/DDBJ whole genome shotgun (WGS) entry which is preliminary data.</text>
</comment>
<dbReference type="Pfam" id="PF03108">
    <property type="entry name" value="DBD_Tnp_Mut"/>
    <property type="match status" value="1"/>
</dbReference>
<name>A0A445DE93_ARAHY</name>
<proteinExistence type="predicted"/>
<dbReference type="EMBL" id="SDMP01000004">
    <property type="protein sequence ID" value="RYR61484.1"/>
    <property type="molecule type" value="Genomic_DNA"/>
</dbReference>
<dbReference type="PANTHER" id="PTHR31973:SF195">
    <property type="entry name" value="MUDR FAMILY TRANSPOSASE"/>
    <property type="match status" value="1"/>
</dbReference>
<accession>A0A445DE93</accession>
<dbReference type="Proteomes" id="UP000289738">
    <property type="component" value="Chromosome A04"/>
</dbReference>
<evidence type="ECO:0000259" key="1">
    <source>
        <dbReference type="Pfam" id="PF03108"/>
    </source>
</evidence>
<reference evidence="2 3" key="1">
    <citation type="submission" date="2019-01" db="EMBL/GenBank/DDBJ databases">
        <title>Sequencing of cultivated peanut Arachis hypogaea provides insights into genome evolution and oil improvement.</title>
        <authorList>
            <person name="Chen X."/>
        </authorList>
    </citation>
    <scope>NUCLEOTIDE SEQUENCE [LARGE SCALE GENOMIC DNA]</scope>
    <source>
        <strain evidence="3">cv. Fuhuasheng</strain>
        <tissue evidence="2">Leaves</tissue>
    </source>
</reference>
<feature type="domain" description="Transposase MuDR plant" evidence="1">
    <location>
        <begin position="86"/>
        <end position="140"/>
    </location>
</feature>
<sequence>MFSTYHQTRVRASLIELYVEFEEIEDIDFPEPNIDWMGYNTKSNYEVVGPTEDVKEDDISVEGDVADWINIHRESYLPAVVVDGVFVVGMEFNSREAVIVAVKEYTIQRGVDYRVYESEPTIFYAKCVHYGNCDWFIRVSLIKRQYYWVIRRYNGSHTCIRSTISQDHAKLNSGTIVEAIKSLVEANPSLKVKSVIAEVQSKFNYTISYCKEWLAKQKAVEKIFGYFRTIREFNMHYERYCERGVAYKQWLDNIPRSQYALAYDERHHWGHMTTNLVEYINRVLKGAHKLLVTAFVKATFYKLNVLFTRKRAEAEARISAGHLFSEYATEKIQFNQMASGNISINLFDRQNEVFKVREMSSGLEFAVNLRLRHCDCDFVVVRVTAEVDARIVEELVLVVRLQMSSCHLG</sequence>
<gene>
    <name evidence="2" type="ORF">Ahy_A04g018662</name>
</gene>
<dbReference type="PANTHER" id="PTHR31973">
    <property type="entry name" value="POLYPROTEIN, PUTATIVE-RELATED"/>
    <property type="match status" value="1"/>
</dbReference>
<protein>
    <recommendedName>
        <fullName evidence="1">Transposase MuDR plant domain-containing protein</fullName>
    </recommendedName>
</protein>
<keyword evidence="3" id="KW-1185">Reference proteome</keyword>